<reference evidence="2" key="1">
    <citation type="journal article" date="2020" name="Stud. Mycol.">
        <title>101 Dothideomycetes genomes: a test case for predicting lifestyles and emergence of pathogens.</title>
        <authorList>
            <person name="Haridas S."/>
            <person name="Albert R."/>
            <person name="Binder M."/>
            <person name="Bloem J."/>
            <person name="Labutti K."/>
            <person name="Salamov A."/>
            <person name="Andreopoulos B."/>
            <person name="Baker S."/>
            <person name="Barry K."/>
            <person name="Bills G."/>
            <person name="Bluhm B."/>
            <person name="Cannon C."/>
            <person name="Castanera R."/>
            <person name="Culley D."/>
            <person name="Daum C."/>
            <person name="Ezra D."/>
            <person name="Gonzalez J."/>
            <person name="Henrissat B."/>
            <person name="Kuo A."/>
            <person name="Liang C."/>
            <person name="Lipzen A."/>
            <person name="Lutzoni F."/>
            <person name="Magnuson J."/>
            <person name="Mondo S."/>
            <person name="Nolan M."/>
            <person name="Ohm R."/>
            <person name="Pangilinan J."/>
            <person name="Park H.-J."/>
            <person name="Ramirez L."/>
            <person name="Alfaro M."/>
            <person name="Sun H."/>
            <person name="Tritt A."/>
            <person name="Yoshinaga Y."/>
            <person name="Zwiers L.-H."/>
            <person name="Turgeon B."/>
            <person name="Goodwin S."/>
            <person name="Spatafora J."/>
            <person name="Crous P."/>
            <person name="Grigoriev I."/>
        </authorList>
    </citation>
    <scope>NUCLEOTIDE SEQUENCE</scope>
    <source>
        <strain evidence="2">CBS 133067</strain>
    </source>
</reference>
<dbReference type="SUPFAM" id="SSF48452">
    <property type="entry name" value="TPR-like"/>
    <property type="match status" value="2"/>
</dbReference>
<evidence type="ECO:0000313" key="2">
    <source>
        <dbReference type="EMBL" id="KAF2093231.1"/>
    </source>
</evidence>
<dbReference type="Gene3D" id="1.25.40.10">
    <property type="entry name" value="Tetratricopeptide repeat domain"/>
    <property type="match status" value="3"/>
</dbReference>
<feature type="compositionally biased region" description="Basic and acidic residues" evidence="1">
    <location>
        <begin position="453"/>
        <end position="465"/>
    </location>
</feature>
<protein>
    <submittedName>
        <fullName evidence="2">TPR-like protein</fullName>
    </submittedName>
</protein>
<dbReference type="Proteomes" id="UP000799772">
    <property type="component" value="Unassembled WGS sequence"/>
</dbReference>
<dbReference type="GO" id="GO:0000127">
    <property type="term" value="C:transcription factor TFIIIC complex"/>
    <property type="evidence" value="ECO:0007669"/>
    <property type="project" value="TreeGrafter"/>
</dbReference>
<dbReference type="PANTHER" id="PTHR23082">
    <property type="entry name" value="TRANSCRIPTION INITIATION FACTOR IIIC TFIIIC , POLYPEPTIDE 3-RELATED"/>
    <property type="match status" value="1"/>
</dbReference>
<dbReference type="InterPro" id="IPR019734">
    <property type="entry name" value="TPR_rpt"/>
</dbReference>
<feature type="region of interest" description="Disordered" evidence="1">
    <location>
        <begin position="444"/>
        <end position="476"/>
    </location>
</feature>
<gene>
    <name evidence="2" type="ORF">NA57DRAFT_16222</name>
</gene>
<dbReference type="Pfam" id="PF14559">
    <property type="entry name" value="TPR_19"/>
    <property type="match status" value="1"/>
</dbReference>
<dbReference type="SMART" id="SM00028">
    <property type="entry name" value="TPR"/>
    <property type="match status" value="7"/>
</dbReference>
<dbReference type="OrthoDB" id="9991317at2759"/>
<accession>A0A9P4I1F5</accession>
<evidence type="ECO:0000256" key="1">
    <source>
        <dbReference type="SAM" id="MobiDB-lite"/>
    </source>
</evidence>
<dbReference type="AlphaFoldDB" id="A0A9P4I1F5"/>
<dbReference type="InterPro" id="IPR011990">
    <property type="entry name" value="TPR-like_helical_dom_sf"/>
</dbReference>
<organism evidence="2 3">
    <name type="scientific">Rhizodiscina lignyota</name>
    <dbReference type="NCBI Taxonomy" id="1504668"/>
    <lineage>
        <taxon>Eukaryota</taxon>
        <taxon>Fungi</taxon>
        <taxon>Dikarya</taxon>
        <taxon>Ascomycota</taxon>
        <taxon>Pezizomycotina</taxon>
        <taxon>Dothideomycetes</taxon>
        <taxon>Pleosporomycetidae</taxon>
        <taxon>Aulographales</taxon>
        <taxon>Rhizodiscinaceae</taxon>
        <taxon>Rhizodiscina</taxon>
    </lineage>
</organism>
<comment type="caution">
    <text evidence="2">The sequence shown here is derived from an EMBL/GenBank/DDBJ whole genome shotgun (WGS) entry which is preliminary data.</text>
</comment>
<dbReference type="InterPro" id="IPR039340">
    <property type="entry name" value="Tfc4/TFIIIC-102/Sfc4"/>
</dbReference>
<name>A0A9P4I1F5_9PEZI</name>
<sequence length="898" mass="104460">GSKPPRKRRRAQLDTSHKFKELQGKATEAYLQGDYAEADKFVDEAMKEDPEVFVAYSLRSEIFLKLGRTKDALTVLLHGSALTNETEALFMIAERLSEVVTEIGTPEWENLKILYTRIVYLDPEHVDARLKRMEMYARQEHYGFASRDCFEVLKVTPWDTFTLQELPKLASRSGRLQHVPEVFEDSINYFKRIERKGGRNWMDLSTVNVYMDVMLELGLYEQGVIKLRQLARWLLGRENETYWDNQSDDREWDIEDEPRRIKEAFFTPGQYKKDSYGEGLPLEMRTMLGIFRLHMGPEHLEEAKHHFSFLNPDDRSENSQAMDYHDLFVDVGDAFRKRDNHIEALRFYEACLQVPDAGDVGLYESAIECYRAAGRLTDAIPIYEALLKVAKKKFRVQIDLARLYETLGDKETAAKIAEEVWNSRPQTIYQHRLGHLLGRADKPYDADEVPEAPDGRLLDPSEYRRKPVLPGPRRLRPQPYLSHIRPALRPDSTRALNPDTMKVVQDMFTQLKELQPEVDAEIPHAEAEWMRIAEFMIEQFASVDKLYPNRDKFRPFAGFIKKSSKGDWTSDTIPDDYSNVRFDEWVEIFCRLALLQAKLGKKIKPSQEGDNAHPFVHNEKRMAHIHNMWLACALIDNDEHSICLESRHFINKYKYQSDAYKLYSAANRLFSGGSRTWLNSGPNQKWILRQLKAADYALLSPEQRMSYLFTGQERKALDKVGGNPENIEELDPTLLTLYAHVMLAGGMMQNALYYYFRALALAPEDPILHLCISNAFIDHAFKRLNENRTYFTQQGVAFMMKYYDLRTRDGIKIHIQEAEFNVARMWHYLGLVHLALPRYEKVLEMHEEVEKEQNEFRQGRGEEAESFAAEAAYALSTTLTMSSDVATARRLREKWMVI</sequence>
<dbReference type="GO" id="GO:0006383">
    <property type="term" value="P:transcription by RNA polymerase III"/>
    <property type="evidence" value="ECO:0007669"/>
    <property type="project" value="InterPro"/>
</dbReference>
<evidence type="ECO:0000313" key="3">
    <source>
        <dbReference type="Proteomes" id="UP000799772"/>
    </source>
</evidence>
<keyword evidence="3" id="KW-1185">Reference proteome</keyword>
<feature type="non-terminal residue" evidence="2">
    <location>
        <position position="1"/>
    </location>
</feature>
<proteinExistence type="predicted"/>
<feature type="non-terminal residue" evidence="2">
    <location>
        <position position="898"/>
    </location>
</feature>
<dbReference type="EMBL" id="ML978139">
    <property type="protein sequence ID" value="KAF2093231.1"/>
    <property type="molecule type" value="Genomic_DNA"/>
</dbReference>
<dbReference type="PANTHER" id="PTHR23082:SF0">
    <property type="entry name" value="GENERAL TRANSCRIPTION FACTOR 3C POLYPEPTIDE 3"/>
    <property type="match status" value="1"/>
</dbReference>